<sequence length="1049" mass="111568">MTAGVMASSLGRQMMGSGINTSREDDTADSSPHSTSNPTRFIRALPQTAAAQAIFGNPSANYPPSNLYHSDRPPAQRQMSYHEAESGLQYTSAYNSNTYNADPSVHGHQSHSRSTSINERHVNPAQRKRQTSVASDGQIRPGSRHRSSLVIGGLGAGAGMQGGDESSSSSRRGSGGGRKRSGKEKEVGSRGQSATPSGLRESMSGSGASVMADSGNLRMLDPRDPSYGDEEISTIFIVGFPDDITEREFANMFLFAPGFEASSLKYPTSPSLFSNHNANRSTKDFLTALTQGTTDIPPGLQQHIIAKHGTNPVALLTELMALHEKYSRVRETESDTPILESSEMTGMESYYPAHFTQGSTANSSTTSLIAMSMTGKPPPRRQTIGFAKFRSRADAEHARDTLQGRKMDAFYNAVLKVELAKKNLHTKRTPTGSSLGGGSGMALTPAPGINDDMMIDFLLKSGKASQAINSLSQAPAVMPSAVPNPGNMSSVVSRNNEYGAERSVGFTPGMPAVNHHVTSPPWADNAYGMPPASIGGYGPSSVGYEPMMSVSVPTVMPLLHDNMSTTTPLSVQSSDPALAGQMGTFEPFREDWATYHHGSYDTTVEFGMSDLSLQPVQSATTQASSGLSYSNHPGTSLRPVPSNQSISLDQTPEAFTPTSPQRAQVLSPAVHYRNRDSKALLALAEEADEAEGWTVGGIKMEALGSTDGDSRDHSPAAPNSASHRGRGQAEVIYGFTSPRMQDAALSSDASAAGSRGSLSQQSSYQGLAPIHSRQASDYPQSINAADQNPPINTLYVGNLPSSLSHTHAPNYLEDSLRNLFSRVAGFKRMSFRQKANGPMCFVEFEDVPNATLAMKDLYGHTLGGMIKGGLRLSYSKNSLGQRTNPKQPPPSLSQASLLTSGYTSPSSWGPRSPLSPTSASSTGFSFTPAYPTPSQGVFEQPQTRRSNSFINGETPLSPLAAPFSTSFSAAASSVLPASPRLQQMPISIGMDETRQGKDGAFSPILPRAAVAVPWKMSSMNELGFTLYPESSASSSGVPQHTSRSLARSQ</sequence>
<protein>
    <submittedName>
        <fullName evidence="1">Uncharacterized protein</fullName>
    </submittedName>
</protein>
<organism evidence="1 2">
    <name type="scientific">Naganishia friedmannii</name>
    <dbReference type="NCBI Taxonomy" id="89922"/>
    <lineage>
        <taxon>Eukaryota</taxon>
        <taxon>Fungi</taxon>
        <taxon>Dikarya</taxon>
        <taxon>Basidiomycota</taxon>
        <taxon>Agaricomycotina</taxon>
        <taxon>Tremellomycetes</taxon>
        <taxon>Filobasidiales</taxon>
        <taxon>Filobasidiaceae</taxon>
        <taxon>Naganishia</taxon>
    </lineage>
</organism>
<proteinExistence type="predicted"/>
<reference evidence="1" key="1">
    <citation type="submission" date="2023-04" db="EMBL/GenBank/DDBJ databases">
        <title>Draft Genome sequencing of Naganishia species isolated from polar environments using Oxford Nanopore Technology.</title>
        <authorList>
            <person name="Leo P."/>
            <person name="Venkateswaran K."/>
        </authorList>
    </citation>
    <scope>NUCLEOTIDE SEQUENCE</scope>
    <source>
        <strain evidence="1">MNA-CCFEE 5423</strain>
    </source>
</reference>
<dbReference type="Proteomes" id="UP001227268">
    <property type="component" value="Unassembled WGS sequence"/>
</dbReference>
<evidence type="ECO:0000313" key="2">
    <source>
        <dbReference type="Proteomes" id="UP001227268"/>
    </source>
</evidence>
<keyword evidence="2" id="KW-1185">Reference proteome</keyword>
<accession>A0ACC2VEB0</accession>
<name>A0ACC2VEB0_9TREE</name>
<evidence type="ECO:0000313" key="1">
    <source>
        <dbReference type="EMBL" id="KAJ9097734.1"/>
    </source>
</evidence>
<dbReference type="EMBL" id="JASBWT010000016">
    <property type="protein sequence ID" value="KAJ9097734.1"/>
    <property type="molecule type" value="Genomic_DNA"/>
</dbReference>
<gene>
    <name evidence="1" type="ORF">QFC21_004772</name>
</gene>
<comment type="caution">
    <text evidence="1">The sequence shown here is derived from an EMBL/GenBank/DDBJ whole genome shotgun (WGS) entry which is preliminary data.</text>
</comment>